<sequence length="212" mass="24507">MDNTNRKNHWETVYETKNPDQVSWTQEIPKTSLDFISSFGITKDAKIIDIGGGDSKLVDYLLDKGFENITVLDISEKALEKAKKRLGDKAKKVNWVVSDITEFEPNTTFDIWHDRATFHFLTTPEQVAKYMEIARKSVIGFMTIGTFSENGPTKCSGLQIKQYTEKTLTKELENGFDKIRCITEDHKTPFSTLQNFLFCSFKRHYEIKRQTN</sequence>
<keyword evidence="2" id="KW-0489">Methyltransferase</keyword>
<gene>
    <name evidence="2" type="ordered locus">Fluta_3772</name>
</gene>
<dbReference type="OrthoDB" id="9788660at2"/>
<protein>
    <submittedName>
        <fullName evidence="2">Methyltransferase type 12</fullName>
    </submittedName>
</protein>
<proteinExistence type="predicted"/>
<dbReference type="Gene3D" id="3.40.50.150">
    <property type="entry name" value="Vaccinia Virus protein VP39"/>
    <property type="match status" value="1"/>
</dbReference>
<dbReference type="eggNOG" id="COG2226">
    <property type="taxonomic scope" value="Bacteria"/>
</dbReference>
<keyword evidence="3" id="KW-1185">Reference proteome</keyword>
<dbReference type="EMBL" id="CP002542">
    <property type="protein sequence ID" value="AEA45739.1"/>
    <property type="molecule type" value="Genomic_DNA"/>
</dbReference>
<dbReference type="STRING" id="755732.Fluta_3772"/>
<keyword evidence="2" id="KW-0808">Transferase</keyword>
<dbReference type="AlphaFoldDB" id="F2IFM5"/>
<evidence type="ECO:0000259" key="1">
    <source>
        <dbReference type="Pfam" id="PF13649"/>
    </source>
</evidence>
<feature type="domain" description="Methyltransferase" evidence="1">
    <location>
        <begin position="47"/>
        <end position="135"/>
    </location>
</feature>
<dbReference type="InterPro" id="IPR029063">
    <property type="entry name" value="SAM-dependent_MTases_sf"/>
</dbReference>
<dbReference type="InterPro" id="IPR041698">
    <property type="entry name" value="Methyltransf_25"/>
</dbReference>
<dbReference type="RefSeq" id="WP_013688499.1">
    <property type="nucleotide sequence ID" value="NC_015321.1"/>
</dbReference>
<evidence type="ECO:0000313" key="3">
    <source>
        <dbReference type="Proteomes" id="UP000007463"/>
    </source>
</evidence>
<name>F2IFM5_FLUTR</name>
<dbReference type="PANTHER" id="PTHR12843">
    <property type="entry name" value="PROTEIN-LYSINE N-METHYLTRANSFERASE METTL10"/>
    <property type="match status" value="1"/>
</dbReference>
<evidence type="ECO:0000313" key="2">
    <source>
        <dbReference type="EMBL" id="AEA45739.1"/>
    </source>
</evidence>
<dbReference type="GO" id="GO:0008168">
    <property type="term" value="F:methyltransferase activity"/>
    <property type="evidence" value="ECO:0007669"/>
    <property type="project" value="UniProtKB-KW"/>
</dbReference>
<accession>F2IFM5</accession>
<dbReference type="CDD" id="cd02440">
    <property type="entry name" value="AdoMet_MTases"/>
    <property type="match status" value="1"/>
</dbReference>
<dbReference type="KEGG" id="fte:Fluta_3772"/>
<reference evidence="3" key="2">
    <citation type="submission" date="2011-02" db="EMBL/GenBank/DDBJ databases">
        <title>The complete genome of Fluviicola taffensis DSM 16823.</title>
        <authorList>
            <consortium name="US DOE Joint Genome Institute (JGI-PGF)"/>
            <person name="Lucas S."/>
            <person name="Copeland A."/>
            <person name="Lapidus A."/>
            <person name="Bruce D."/>
            <person name="Goodwin L."/>
            <person name="Pitluck S."/>
            <person name="Kyrpides N."/>
            <person name="Mavromatis K."/>
            <person name="Ivanova N."/>
            <person name="Mikhailova N."/>
            <person name="Pagani I."/>
            <person name="Chertkov O."/>
            <person name="Detter J.C."/>
            <person name="Han C."/>
            <person name="Tapia R."/>
            <person name="Land M."/>
            <person name="Hauser L."/>
            <person name="Markowitz V."/>
            <person name="Cheng J.-F."/>
            <person name="Hugenholtz P."/>
            <person name="Woyke T."/>
            <person name="Wu D."/>
            <person name="Tindall B."/>
            <person name="Pomrenke H.G."/>
            <person name="Brambilla E."/>
            <person name="Klenk H.-P."/>
            <person name="Eisen J.A."/>
        </authorList>
    </citation>
    <scope>NUCLEOTIDE SEQUENCE [LARGE SCALE GENOMIC DNA]</scope>
    <source>
        <strain evidence="3">DSM 16823 / RW262 / RW262</strain>
    </source>
</reference>
<dbReference type="PANTHER" id="PTHR12843:SF5">
    <property type="entry name" value="EEF1A LYSINE METHYLTRANSFERASE 2"/>
    <property type="match status" value="1"/>
</dbReference>
<dbReference type="SUPFAM" id="SSF53335">
    <property type="entry name" value="S-adenosyl-L-methionine-dependent methyltransferases"/>
    <property type="match status" value="1"/>
</dbReference>
<dbReference type="HOGENOM" id="CLU_082414_0_0_10"/>
<reference evidence="2 3" key="1">
    <citation type="journal article" date="2011" name="Stand. Genomic Sci.">
        <title>Complete genome sequence of the gliding freshwater bacterium Fluviicola taffensis type strain (RW262).</title>
        <authorList>
            <person name="Woyke T."/>
            <person name="Chertkov O."/>
            <person name="Lapidus A."/>
            <person name="Nolan M."/>
            <person name="Lucas S."/>
            <person name="Del Rio T.G."/>
            <person name="Tice H."/>
            <person name="Cheng J.F."/>
            <person name="Tapia R."/>
            <person name="Han C."/>
            <person name="Goodwin L."/>
            <person name="Pitluck S."/>
            <person name="Liolios K."/>
            <person name="Pagani I."/>
            <person name="Ivanova N."/>
            <person name="Huntemann M."/>
            <person name="Mavromatis K."/>
            <person name="Mikhailova N."/>
            <person name="Pati A."/>
            <person name="Chen A."/>
            <person name="Palaniappan K."/>
            <person name="Land M."/>
            <person name="Hauser L."/>
            <person name="Brambilla E.M."/>
            <person name="Rohde M."/>
            <person name="Mwirichia R."/>
            <person name="Sikorski J."/>
            <person name="Tindall B.J."/>
            <person name="Goker M."/>
            <person name="Bristow J."/>
            <person name="Eisen J.A."/>
            <person name="Markowitz V."/>
            <person name="Hugenholtz P."/>
            <person name="Klenk H.P."/>
            <person name="Kyrpides N.C."/>
        </authorList>
    </citation>
    <scope>NUCLEOTIDE SEQUENCE [LARGE SCALE GENOMIC DNA]</scope>
    <source>
        <strain evidence="3">DSM 16823 / RW262 / RW262</strain>
    </source>
</reference>
<dbReference type="Pfam" id="PF13649">
    <property type="entry name" value="Methyltransf_25"/>
    <property type="match status" value="1"/>
</dbReference>
<organism evidence="2 3">
    <name type="scientific">Fluviicola taffensis (strain DSM 16823 / NCIMB 13979 / RW262)</name>
    <dbReference type="NCBI Taxonomy" id="755732"/>
    <lineage>
        <taxon>Bacteria</taxon>
        <taxon>Pseudomonadati</taxon>
        <taxon>Bacteroidota</taxon>
        <taxon>Flavobacteriia</taxon>
        <taxon>Flavobacteriales</taxon>
        <taxon>Crocinitomicaceae</taxon>
        <taxon>Fluviicola</taxon>
    </lineage>
</organism>
<dbReference type="GO" id="GO:0032259">
    <property type="term" value="P:methylation"/>
    <property type="evidence" value="ECO:0007669"/>
    <property type="project" value="UniProtKB-KW"/>
</dbReference>
<dbReference type="Proteomes" id="UP000007463">
    <property type="component" value="Chromosome"/>
</dbReference>